<evidence type="ECO:0000313" key="1">
    <source>
        <dbReference type="EnsemblPlants" id="OGLUM01G27300.1"/>
    </source>
</evidence>
<reference evidence="1" key="3">
    <citation type="submission" date="2018-05" db="EMBL/GenBank/DDBJ databases">
        <title>OgluRS3 (Oryza glumaepatula Reference Sequence Version 3).</title>
        <authorList>
            <person name="Zhang J."/>
            <person name="Kudrna D."/>
            <person name="Lee S."/>
            <person name="Talag J."/>
            <person name="Welchert J."/>
            <person name="Wing R.A."/>
        </authorList>
    </citation>
    <scope>NUCLEOTIDE SEQUENCE [LARGE SCALE GENOMIC DNA]</scope>
</reference>
<protein>
    <submittedName>
        <fullName evidence="1">Uncharacterized protein</fullName>
    </submittedName>
</protein>
<keyword evidence="2" id="KW-1185">Reference proteome</keyword>
<dbReference type="EnsemblPlants" id="OGLUM01G27300.1">
    <property type="protein sequence ID" value="OGLUM01G27300.1"/>
    <property type="gene ID" value="OGLUM01G27300"/>
</dbReference>
<sequence length="163" mass="17945">MASGGRENGLLLCYCLLRLSPIFLLLLSVLLPTPLQRGRVGVRICIRSHPDQRPRLHGRRLCCPLSPAAVFPYHCHLLAQIQHRSPLPRPQDNEARMVSLTGRPPLAHVSSSASAARRLVASGVLLVLEGARGSDRLVASFSRAPSPPPLQLPPRKLWLRYPP</sequence>
<proteinExistence type="predicted"/>
<dbReference type="AlphaFoldDB" id="A0A0D9YC04"/>
<dbReference type="Proteomes" id="UP000026961">
    <property type="component" value="Chromosome 1"/>
</dbReference>
<evidence type="ECO:0000313" key="2">
    <source>
        <dbReference type="Proteomes" id="UP000026961"/>
    </source>
</evidence>
<reference evidence="1" key="1">
    <citation type="submission" date="2013-08" db="EMBL/GenBank/DDBJ databases">
        <title>Oryza genome evolution.</title>
        <authorList>
            <person name="Wing R.A."/>
            <person name="Panaud O."/>
            <person name="Oliveira A.C."/>
        </authorList>
    </citation>
    <scope>NUCLEOTIDE SEQUENCE</scope>
</reference>
<name>A0A0D9YC04_9ORYZ</name>
<organism evidence="1">
    <name type="scientific">Oryza glumipatula</name>
    <dbReference type="NCBI Taxonomy" id="40148"/>
    <lineage>
        <taxon>Eukaryota</taxon>
        <taxon>Viridiplantae</taxon>
        <taxon>Streptophyta</taxon>
        <taxon>Embryophyta</taxon>
        <taxon>Tracheophyta</taxon>
        <taxon>Spermatophyta</taxon>
        <taxon>Magnoliopsida</taxon>
        <taxon>Liliopsida</taxon>
        <taxon>Poales</taxon>
        <taxon>Poaceae</taxon>
        <taxon>BOP clade</taxon>
        <taxon>Oryzoideae</taxon>
        <taxon>Oryzeae</taxon>
        <taxon>Oryzinae</taxon>
        <taxon>Oryza</taxon>
    </lineage>
</organism>
<dbReference type="Gramene" id="OGLUM01G27300.1">
    <property type="protein sequence ID" value="OGLUM01G27300.1"/>
    <property type="gene ID" value="OGLUM01G27300"/>
</dbReference>
<reference evidence="1" key="2">
    <citation type="submission" date="2015-04" db="UniProtKB">
        <authorList>
            <consortium name="EnsemblPlants"/>
        </authorList>
    </citation>
    <scope>IDENTIFICATION</scope>
</reference>
<accession>A0A0D9YC04</accession>
<dbReference type="HOGENOM" id="CLU_1629633_0_0_1"/>